<evidence type="ECO:0000313" key="3">
    <source>
        <dbReference type="Proteomes" id="UP000712281"/>
    </source>
</evidence>
<evidence type="ECO:0000256" key="1">
    <source>
        <dbReference type="SAM" id="MobiDB-lite"/>
    </source>
</evidence>
<dbReference type="AlphaFoldDB" id="A0A8S9ME80"/>
<comment type="caution">
    <text evidence="2">The sequence shown here is derived from an EMBL/GenBank/DDBJ whole genome shotgun (WGS) entry which is preliminary data.</text>
</comment>
<name>A0A8S9ME80_BRACR</name>
<organism evidence="2 3">
    <name type="scientific">Brassica cretica</name>
    <name type="common">Mustard</name>
    <dbReference type="NCBI Taxonomy" id="69181"/>
    <lineage>
        <taxon>Eukaryota</taxon>
        <taxon>Viridiplantae</taxon>
        <taxon>Streptophyta</taxon>
        <taxon>Embryophyta</taxon>
        <taxon>Tracheophyta</taxon>
        <taxon>Spermatophyta</taxon>
        <taxon>Magnoliopsida</taxon>
        <taxon>eudicotyledons</taxon>
        <taxon>Gunneridae</taxon>
        <taxon>Pentapetalae</taxon>
        <taxon>rosids</taxon>
        <taxon>malvids</taxon>
        <taxon>Brassicales</taxon>
        <taxon>Brassicaceae</taxon>
        <taxon>Brassiceae</taxon>
        <taxon>Brassica</taxon>
    </lineage>
</organism>
<dbReference type="EMBL" id="QGKW02000007">
    <property type="protein sequence ID" value="KAF2616807.1"/>
    <property type="molecule type" value="Genomic_DNA"/>
</dbReference>
<reference evidence="2" key="1">
    <citation type="submission" date="2019-12" db="EMBL/GenBank/DDBJ databases">
        <title>Genome sequencing and annotation of Brassica cretica.</title>
        <authorList>
            <person name="Studholme D.J."/>
            <person name="Sarris P.F."/>
        </authorList>
    </citation>
    <scope>NUCLEOTIDE SEQUENCE</scope>
    <source>
        <strain evidence="2">PFS-001/15</strain>
        <tissue evidence="2">Leaf</tissue>
    </source>
</reference>
<protein>
    <submittedName>
        <fullName evidence="2">Uncharacterized protein</fullName>
    </submittedName>
</protein>
<feature type="region of interest" description="Disordered" evidence="1">
    <location>
        <begin position="46"/>
        <end position="71"/>
    </location>
</feature>
<gene>
    <name evidence="2" type="ORF">F2Q68_00039247</name>
</gene>
<sequence>MEGSLYRKFSISRGKGAILGPDPKNSIAGNRGFCLAGILGNGVPSSGDPEAGAMSGLSDEDKEIKDKPADEDALAIPVGPMTRSRTKRLNETIGGLLMKSWKQEEFLG</sequence>
<proteinExistence type="predicted"/>
<dbReference type="Proteomes" id="UP000712281">
    <property type="component" value="Unassembled WGS sequence"/>
</dbReference>
<evidence type="ECO:0000313" key="2">
    <source>
        <dbReference type="EMBL" id="KAF2616807.1"/>
    </source>
</evidence>
<accession>A0A8S9ME80</accession>